<dbReference type="EMBL" id="CACTIH010009100">
    <property type="protein sequence ID" value="CAA3023999.1"/>
    <property type="molecule type" value="Genomic_DNA"/>
</dbReference>
<comment type="caution">
    <text evidence="1">The sequence shown here is derived from an EMBL/GenBank/DDBJ whole genome shotgun (WGS) entry which is preliminary data.</text>
</comment>
<evidence type="ECO:0000313" key="1">
    <source>
        <dbReference type="EMBL" id="CAA3023999.1"/>
    </source>
</evidence>
<dbReference type="PANTHER" id="PTHR34567:SF3">
    <property type="entry name" value="FK506-BINDING-LIKE PROTEIN"/>
    <property type="match status" value="1"/>
</dbReference>
<organism evidence="1 2">
    <name type="scientific">Olea europaea subsp. europaea</name>
    <dbReference type="NCBI Taxonomy" id="158383"/>
    <lineage>
        <taxon>Eukaryota</taxon>
        <taxon>Viridiplantae</taxon>
        <taxon>Streptophyta</taxon>
        <taxon>Embryophyta</taxon>
        <taxon>Tracheophyta</taxon>
        <taxon>Spermatophyta</taxon>
        <taxon>Magnoliopsida</taxon>
        <taxon>eudicotyledons</taxon>
        <taxon>Gunneridae</taxon>
        <taxon>Pentapetalae</taxon>
        <taxon>asterids</taxon>
        <taxon>lamiids</taxon>
        <taxon>Lamiales</taxon>
        <taxon>Oleaceae</taxon>
        <taxon>Oleeae</taxon>
        <taxon>Olea</taxon>
    </lineage>
</organism>
<reference evidence="1 2" key="1">
    <citation type="submission" date="2019-12" db="EMBL/GenBank/DDBJ databases">
        <authorList>
            <person name="Alioto T."/>
            <person name="Alioto T."/>
            <person name="Gomez Garrido J."/>
        </authorList>
    </citation>
    <scope>NUCLEOTIDE SEQUENCE [LARGE SCALE GENOMIC DNA]</scope>
</reference>
<dbReference type="Proteomes" id="UP000594638">
    <property type="component" value="Unassembled WGS sequence"/>
</dbReference>
<keyword evidence="2" id="KW-1185">Reference proteome</keyword>
<protein>
    <submittedName>
        <fullName evidence="1">Uncharacterized protein</fullName>
    </submittedName>
</protein>
<proteinExistence type="predicted"/>
<dbReference type="OrthoDB" id="1899291at2759"/>
<gene>
    <name evidence="1" type="ORF">OLEA9_A073837</name>
</gene>
<accession>A0A8S0V3C9</accession>
<dbReference type="AlphaFoldDB" id="A0A8S0V3C9"/>
<evidence type="ECO:0000313" key="2">
    <source>
        <dbReference type="Proteomes" id="UP000594638"/>
    </source>
</evidence>
<dbReference type="Gramene" id="OE9A073837T2">
    <property type="protein sequence ID" value="OE9A073837C2"/>
    <property type="gene ID" value="OE9A073837"/>
</dbReference>
<dbReference type="Gramene" id="OE9A073837T1">
    <property type="protein sequence ID" value="OE9A073837C1"/>
    <property type="gene ID" value="OE9A073837"/>
</dbReference>
<dbReference type="PANTHER" id="PTHR34567">
    <property type="entry name" value="FK506-BINDING-LIKE PROTEIN"/>
    <property type="match status" value="1"/>
</dbReference>
<sequence>MERCTRQNWDVYRQEPHRKRSQCKKPTWGCWQPAVPLWEKEFCKVVGSLDWEIFLRKKKFVHLYDNVINWDDSEGKEAFQNAKTRFWSEKHGVLCEILLPDPDLYIDEIEWDSENDFELPSDLDVDPVFFDSDEDHKPVVVFGNSFFVNQAFSPSSWGDYEENMIILTHSTSANHVDPWEHNWGNAFPNAAATGWTGICNNAWNFIGGRGHADYAPWVGGWNNTWGWNYSHNPYSYGVEPPNVTYGIANEVQGYGT</sequence>
<name>A0A8S0V3C9_OLEEU</name>